<evidence type="ECO:0000313" key="2">
    <source>
        <dbReference type="EMBL" id="KTW32095.1"/>
    </source>
</evidence>
<feature type="transmembrane region" description="Helical" evidence="1">
    <location>
        <begin position="13"/>
        <end position="30"/>
    </location>
</feature>
<dbReference type="Proteomes" id="UP000053447">
    <property type="component" value="Unassembled WGS sequence"/>
</dbReference>
<proteinExistence type="predicted"/>
<gene>
    <name evidence="2" type="ORF">T551_00777</name>
</gene>
<name>A0A0W4ZUN1_PNEJ7</name>
<protein>
    <submittedName>
        <fullName evidence="2">Uncharacterized protein</fullName>
    </submittedName>
</protein>
<dbReference type="GeneID" id="28939296"/>
<dbReference type="VEuPathDB" id="FungiDB:T551_00777"/>
<evidence type="ECO:0000256" key="1">
    <source>
        <dbReference type="SAM" id="Phobius"/>
    </source>
</evidence>
<dbReference type="InterPro" id="IPR011431">
    <property type="entry name" value="Trafficking_Pga2"/>
</dbReference>
<comment type="caution">
    <text evidence="2">The sequence shown here is derived from an EMBL/GenBank/DDBJ whole genome shotgun (WGS) entry which is preliminary data.</text>
</comment>
<dbReference type="EMBL" id="LFWA01000003">
    <property type="protein sequence ID" value="KTW32095.1"/>
    <property type="molecule type" value="Genomic_DNA"/>
</dbReference>
<keyword evidence="1" id="KW-1133">Transmembrane helix</keyword>
<keyword evidence="1" id="KW-0472">Membrane</keyword>
<dbReference type="RefSeq" id="XP_018230787.1">
    <property type="nucleotide sequence ID" value="XM_018373041.1"/>
</dbReference>
<keyword evidence="1" id="KW-0812">Transmembrane</keyword>
<accession>A0A0W4ZUN1</accession>
<evidence type="ECO:0000313" key="3">
    <source>
        <dbReference type="Proteomes" id="UP000053447"/>
    </source>
</evidence>
<keyword evidence="3" id="KW-1185">Reference proteome</keyword>
<sequence>MFAIEIKYGLRDVLRIVIVICCYLLLRPYLQRYLRHKQAMHYEADDKADCGDKDEDAVLSWVLKYQAESVE</sequence>
<dbReference type="AlphaFoldDB" id="A0A0W4ZUN1"/>
<dbReference type="Pfam" id="PF07543">
    <property type="entry name" value="PGA2"/>
    <property type="match status" value="1"/>
</dbReference>
<organism evidence="2 3">
    <name type="scientific">Pneumocystis jirovecii (strain RU7)</name>
    <name type="common">Human pneumocystis pneumonia agent</name>
    <dbReference type="NCBI Taxonomy" id="1408657"/>
    <lineage>
        <taxon>Eukaryota</taxon>
        <taxon>Fungi</taxon>
        <taxon>Dikarya</taxon>
        <taxon>Ascomycota</taxon>
        <taxon>Taphrinomycotina</taxon>
        <taxon>Pneumocystomycetes</taxon>
        <taxon>Pneumocystaceae</taxon>
        <taxon>Pneumocystis</taxon>
    </lineage>
</organism>
<reference evidence="3" key="1">
    <citation type="journal article" date="2016" name="Nat. Commun.">
        <title>Genome analysis of three Pneumocystis species reveals adaptation mechanisms to life exclusively in mammalian hosts.</title>
        <authorList>
            <person name="Ma L."/>
            <person name="Chen Z."/>
            <person name="Huang D.W."/>
            <person name="Kutty G."/>
            <person name="Ishihara M."/>
            <person name="Wang H."/>
            <person name="Abouelleil A."/>
            <person name="Bishop L."/>
            <person name="Davey E."/>
            <person name="Deng R."/>
            <person name="Deng X."/>
            <person name="Fan L."/>
            <person name="Fantoni G."/>
            <person name="Fitzgerald M."/>
            <person name="Gogineni E."/>
            <person name="Goldberg J.M."/>
            <person name="Handley G."/>
            <person name="Hu X."/>
            <person name="Huber C."/>
            <person name="Jiao X."/>
            <person name="Jones K."/>
            <person name="Levin J.Z."/>
            <person name="Liu Y."/>
            <person name="Macdonald P."/>
            <person name="Melnikov A."/>
            <person name="Raley C."/>
            <person name="Sassi M."/>
            <person name="Sherman B.T."/>
            <person name="Song X."/>
            <person name="Sykes S."/>
            <person name="Tran B."/>
            <person name="Walsh L."/>
            <person name="Xia Y."/>
            <person name="Yang J."/>
            <person name="Young S."/>
            <person name="Zeng Q."/>
            <person name="Zheng X."/>
            <person name="Stephens R."/>
            <person name="Nusbaum C."/>
            <person name="Birren B.W."/>
            <person name="Azadi P."/>
            <person name="Lempicki R.A."/>
            <person name="Cuomo C.A."/>
            <person name="Kovacs J.A."/>
        </authorList>
    </citation>
    <scope>NUCLEOTIDE SEQUENCE [LARGE SCALE GENOMIC DNA]</scope>
    <source>
        <strain evidence="3">RU7</strain>
    </source>
</reference>